<dbReference type="CDD" id="cd00190">
    <property type="entry name" value="Tryp_SPc"/>
    <property type="match status" value="1"/>
</dbReference>
<dbReference type="Gene3D" id="1.10.10.1870">
    <property type="entry name" value="ShTK domain-like"/>
    <property type="match status" value="1"/>
</dbReference>
<keyword evidence="9" id="KW-1185">Reference proteome</keyword>
<evidence type="ECO:0000256" key="6">
    <source>
        <dbReference type="SAM" id="SignalP"/>
    </source>
</evidence>
<dbReference type="InterPro" id="IPR033116">
    <property type="entry name" value="TRYPSIN_SER"/>
</dbReference>
<evidence type="ECO:0000256" key="4">
    <source>
        <dbReference type="ARBA" id="ARBA00023157"/>
    </source>
</evidence>
<evidence type="ECO:0000256" key="3">
    <source>
        <dbReference type="ARBA" id="ARBA00022825"/>
    </source>
</evidence>
<reference evidence="8" key="1">
    <citation type="submission" date="2021-01" db="UniProtKB">
        <authorList>
            <consortium name="EnsemblMetazoa"/>
        </authorList>
    </citation>
    <scope>IDENTIFICATION</scope>
</reference>
<dbReference type="PANTHER" id="PTHR24252">
    <property type="entry name" value="ACROSIN-RELATED"/>
    <property type="match status" value="1"/>
</dbReference>
<keyword evidence="1 5" id="KW-0645">Protease</keyword>
<evidence type="ECO:0000313" key="8">
    <source>
        <dbReference type="EnsemblMetazoa" id="CLYHEMP001164.1"/>
    </source>
</evidence>
<dbReference type="GeneID" id="136799569"/>
<proteinExistence type="predicted"/>
<dbReference type="SUPFAM" id="SSF50494">
    <property type="entry name" value="Trypsin-like serine proteases"/>
    <property type="match status" value="1"/>
</dbReference>
<dbReference type="InterPro" id="IPR018114">
    <property type="entry name" value="TRYPSIN_HIS"/>
</dbReference>
<dbReference type="InterPro" id="IPR043504">
    <property type="entry name" value="Peptidase_S1_PA_chymotrypsin"/>
</dbReference>
<dbReference type="InterPro" id="IPR001314">
    <property type="entry name" value="Peptidase_S1A"/>
</dbReference>
<dbReference type="PROSITE" id="PS00135">
    <property type="entry name" value="TRYPSIN_SER"/>
    <property type="match status" value="1"/>
</dbReference>
<dbReference type="Pfam" id="PF00089">
    <property type="entry name" value="Trypsin"/>
    <property type="match status" value="1"/>
</dbReference>
<dbReference type="GO" id="GO:0006508">
    <property type="term" value="P:proteolysis"/>
    <property type="evidence" value="ECO:0007669"/>
    <property type="project" value="UniProtKB-KW"/>
</dbReference>
<dbReference type="AlphaFoldDB" id="A0A7M5TSH0"/>
<organism evidence="8 9">
    <name type="scientific">Clytia hemisphaerica</name>
    <dbReference type="NCBI Taxonomy" id="252671"/>
    <lineage>
        <taxon>Eukaryota</taxon>
        <taxon>Metazoa</taxon>
        <taxon>Cnidaria</taxon>
        <taxon>Hydrozoa</taxon>
        <taxon>Hydroidolina</taxon>
        <taxon>Leptothecata</taxon>
        <taxon>Obeliida</taxon>
        <taxon>Clytiidae</taxon>
        <taxon>Clytia</taxon>
    </lineage>
</organism>
<dbReference type="PROSITE" id="PS00134">
    <property type="entry name" value="TRYPSIN_HIS"/>
    <property type="match status" value="1"/>
</dbReference>
<evidence type="ECO:0000259" key="7">
    <source>
        <dbReference type="PROSITE" id="PS50240"/>
    </source>
</evidence>
<dbReference type="OrthoDB" id="6339452at2759"/>
<feature type="domain" description="Peptidase S1" evidence="7">
    <location>
        <begin position="105"/>
        <end position="349"/>
    </location>
</feature>
<dbReference type="Pfam" id="PF01549">
    <property type="entry name" value="ShK"/>
    <property type="match status" value="1"/>
</dbReference>
<feature type="signal peptide" evidence="6">
    <location>
        <begin position="1"/>
        <end position="26"/>
    </location>
</feature>
<evidence type="ECO:0000313" key="9">
    <source>
        <dbReference type="Proteomes" id="UP000594262"/>
    </source>
</evidence>
<dbReference type="PROSITE" id="PS50240">
    <property type="entry name" value="TRYPSIN_DOM"/>
    <property type="match status" value="1"/>
</dbReference>
<name>A0A7M5TSH0_9CNID</name>
<keyword evidence="2 5" id="KW-0378">Hydrolase</keyword>
<feature type="chain" id="PRO_5029891532" description="Peptidase S1 domain-containing protein" evidence="6">
    <location>
        <begin position="27"/>
        <end position="358"/>
    </location>
</feature>
<dbReference type="FunFam" id="2.40.10.10:FF:000003">
    <property type="entry name" value="Transmembrane serine protease 3"/>
    <property type="match status" value="1"/>
</dbReference>
<protein>
    <recommendedName>
        <fullName evidence="7">Peptidase S1 domain-containing protein</fullName>
    </recommendedName>
</protein>
<dbReference type="Gene3D" id="2.40.10.10">
    <property type="entry name" value="Trypsin-like serine proteases"/>
    <property type="match status" value="1"/>
</dbReference>
<keyword evidence="3 5" id="KW-0720">Serine protease</keyword>
<dbReference type="SMART" id="SM00254">
    <property type="entry name" value="ShKT"/>
    <property type="match status" value="1"/>
</dbReference>
<dbReference type="EnsemblMetazoa" id="CLYHEMT001164.1">
    <property type="protein sequence ID" value="CLYHEMP001164.1"/>
    <property type="gene ID" value="CLYHEMG001164"/>
</dbReference>
<evidence type="ECO:0000256" key="5">
    <source>
        <dbReference type="RuleBase" id="RU363034"/>
    </source>
</evidence>
<keyword evidence="4" id="KW-1015">Disulfide bond</keyword>
<dbReference type="Proteomes" id="UP000594262">
    <property type="component" value="Unplaced"/>
</dbReference>
<sequence length="358" mass="40118">MTYIFGSIKLLFFFLVATTLWHNSEGCSDRLPIQYCSSYKVFCDSAGFKDYLAVNCPLTCNRCKKGQTTTSQPIRTTRRTNTILQEPGRKNVESCGSTKPGYTKIIGGRNTKPGNSPWQVVLNRENYSKGRFCGGVLISQEFVLTAAHCFDNQRNFSKYEVIVGVHDLNTVNRWQQSFKIQHVFIHPKYSQSGVDYDSALIQIKGKVRYNDRVRAACLPDETMNFDAGTMCTISGWGNVKEKESGPAIMQTAQVPLVNRKICNTTFHQKHKYTVTSRMLCTAHQNGTIGPCDGDSGSPLVCKAVSPDSGEEIWYVWGTISWGLGCARKGLYSVHANVKYFLSWINSTVFPKKRSVLTT</sequence>
<accession>A0A7M5TSH0</accession>
<dbReference type="InterPro" id="IPR009003">
    <property type="entry name" value="Peptidase_S1_PA"/>
</dbReference>
<dbReference type="InterPro" id="IPR001254">
    <property type="entry name" value="Trypsin_dom"/>
</dbReference>
<evidence type="ECO:0000256" key="1">
    <source>
        <dbReference type="ARBA" id="ARBA00022670"/>
    </source>
</evidence>
<dbReference type="InterPro" id="IPR003582">
    <property type="entry name" value="ShKT_dom"/>
</dbReference>
<keyword evidence="6" id="KW-0732">Signal</keyword>
<dbReference type="GO" id="GO:0004252">
    <property type="term" value="F:serine-type endopeptidase activity"/>
    <property type="evidence" value="ECO:0007669"/>
    <property type="project" value="InterPro"/>
</dbReference>
<dbReference type="RefSeq" id="XP_066912393.1">
    <property type="nucleotide sequence ID" value="XM_067056292.1"/>
</dbReference>
<dbReference type="PANTHER" id="PTHR24252:SF11">
    <property type="entry name" value="ATRIAL NATRIURETIC PEPTIDE-CONVERTING ENZYME ISOFORM X1"/>
    <property type="match status" value="1"/>
</dbReference>
<evidence type="ECO:0000256" key="2">
    <source>
        <dbReference type="ARBA" id="ARBA00022801"/>
    </source>
</evidence>
<dbReference type="PRINTS" id="PR00722">
    <property type="entry name" value="CHYMOTRYPSIN"/>
</dbReference>
<dbReference type="SMART" id="SM00020">
    <property type="entry name" value="Tryp_SPc"/>
    <property type="match status" value="1"/>
</dbReference>